<dbReference type="EMBL" id="KD240788">
    <property type="protein sequence ID" value="EMS49690.1"/>
    <property type="molecule type" value="Genomic_DNA"/>
</dbReference>
<feature type="region of interest" description="Disordered" evidence="1">
    <location>
        <begin position="1"/>
        <end position="81"/>
    </location>
</feature>
<protein>
    <submittedName>
        <fullName evidence="2">Uncharacterized protein</fullName>
    </submittedName>
</protein>
<evidence type="ECO:0000313" key="2">
    <source>
        <dbReference type="EMBL" id="EMS49690.1"/>
    </source>
</evidence>
<proteinExistence type="predicted"/>
<gene>
    <name evidence="2" type="ORF">TRIUR3_15731</name>
</gene>
<reference evidence="2" key="1">
    <citation type="journal article" date="2013" name="Nature">
        <title>Draft genome of the wheat A-genome progenitor Triticum urartu.</title>
        <authorList>
            <person name="Ling H.Q."/>
            <person name="Zhao S."/>
            <person name="Liu D."/>
            <person name="Wang J."/>
            <person name="Sun H."/>
            <person name="Zhang C."/>
            <person name="Fan H."/>
            <person name="Li D."/>
            <person name="Dong L."/>
            <person name="Tao Y."/>
            <person name="Gao C."/>
            <person name="Wu H."/>
            <person name="Li Y."/>
            <person name="Cui Y."/>
            <person name="Guo X."/>
            <person name="Zheng S."/>
            <person name="Wang B."/>
            <person name="Yu K."/>
            <person name="Liang Q."/>
            <person name="Yang W."/>
            <person name="Lou X."/>
            <person name="Chen J."/>
            <person name="Feng M."/>
            <person name="Jian J."/>
            <person name="Zhang X."/>
            <person name="Luo G."/>
            <person name="Jiang Y."/>
            <person name="Liu J."/>
            <person name="Wang Z."/>
            <person name="Sha Y."/>
            <person name="Zhang B."/>
            <person name="Wu H."/>
            <person name="Tang D."/>
            <person name="Shen Q."/>
            <person name="Xue P."/>
            <person name="Zou S."/>
            <person name="Wang X."/>
            <person name="Liu X."/>
            <person name="Wang F."/>
            <person name="Yang Y."/>
            <person name="An X."/>
            <person name="Dong Z."/>
            <person name="Zhang K."/>
            <person name="Zhang X."/>
            <person name="Luo M.C."/>
            <person name="Dvorak J."/>
            <person name="Tong Y."/>
            <person name="Wang J."/>
            <person name="Yang H."/>
            <person name="Li Z."/>
            <person name="Wang D."/>
            <person name="Zhang A."/>
            <person name="Wang J."/>
        </authorList>
    </citation>
    <scope>NUCLEOTIDE SEQUENCE</scope>
</reference>
<accession>M7ZBB4</accession>
<sequence length="133" mass="14544">MERSHHHPMPPAAEPDMQSTFQGRRPGIQGLASPHDHSQPPVREPTTGDMERHLLSHPDEPQPPHSPRPSPKLNLPEPRASNPILCLARTLRPARCERGVGKPGHRPLELASVGVWLEPQGSSSHAHAKASGR</sequence>
<organism evidence="2">
    <name type="scientific">Triticum urartu</name>
    <name type="common">Red wild einkorn</name>
    <name type="synonym">Crithodium urartu</name>
    <dbReference type="NCBI Taxonomy" id="4572"/>
    <lineage>
        <taxon>Eukaryota</taxon>
        <taxon>Viridiplantae</taxon>
        <taxon>Streptophyta</taxon>
        <taxon>Embryophyta</taxon>
        <taxon>Tracheophyta</taxon>
        <taxon>Spermatophyta</taxon>
        <taxon>Magnoliopsida</taxon>
        <taxon>Liliopsida</taxon>
        <taxon>Poales</taxon>
        <taxon>Poaceae</taxon>
        <taxon>BOP clade</taxon>
        <taxon>Pooideae</taxon>
        <taxon>Triticodae</taxon>
        <taxon>Triticeae</taxon>
        <taxon>Triticinae</taxon>
        <taxon>Triticum</taxon>
    </lineage>
</organism>
<name>M7ZBB4_TRIUA</name>
<dbReference type="AlphaFoldDB" id="M7ZBB4"/>
<evidence type="ECO:0000256" key="1">
    <source>
        <dbReference type="SAM" id="MobiDB-lite"/>
    </source>
</evidence>
<feature type="compositionally biased region" description="Basic and acidic residues" evidence="1">
    <location>
        <begin position="49"/>
        <end position="62"/>
    </location>
</feature>